<protein>
    <submittedName>
        <fullName evidence="1">Uncharacterized protein</fullName>
    </submittedName>
</protein>
<organism evidence="1 2">
    <name type="scientific">Miniimonas arenae</name>
    <dbReference type="NCBI Taxonomy" id="676201"/>
    <lineage>
        <taxon>Bacteria</taxon>
        <taxon>Bacillati</taxon>
        <taxon>Actinomycetota</taxon>
        <taxon>Actinomycetes</taxon>
        <taxon>Micrococcales</taxon>
        <taxon>Beutenbergiaceae</taxon>
        <taxon>Miniimonas</taxon>
    </lineage>
</organism>
<name>A0A5C5BB21_9MICO</name>
<dbReference type="AlphaFoldDB" id="A0A5C5BB21"/>
<evidence type="ECO:0000313" key="1">
    <source>
        <dbReference type="EMBL" id="TNU73724.1"/>
    </source>
</evidence>
<dbReference type="Proteomes" id="UP000313849">
    <property type="component" value="Unassembled WGS sequence"/>
</dbReference>
<dbReference type="EMBL" id="VENP01000035">
    <property type="protein sequence ID" value="TNU73724.1"/>
    <property type="molecule type" value="Genomic_DNA"/>
</dbReference>
<dbReference type="RefSeq" id="WP_139987139.1">
    <property type="nucleotide sequence ID" value="NZ_VENP01000035.1"/>
</dbReference>
<comment type="caution">
    <text evidence="1">The sequence shown here is derived from an EMBL/GenBank/DDBJ whole genome shotgun (WGS) entry which is preliminary data.</text>
</comment>
<dbReference type="OrthoDB" id="5150048at2"/>
<proteinExistence type="predicted"/>
<accession>A0A5C5BB21</accession>
<reference evidence="1 2" key="1">
    <citation type="submission" date="2019-06" db="EMBL/GenBank/DDBJ databases">
        <title>Draft genome sequence of Miniimonas arenae KCTC 19750T isolated from sea sand.</title>
        <authorList>
            <person name="Park S.-J."/>
        </authorList>
    </citation>
    <scope>NUCLEOTIDE SEQUENCE [LARGE SCALE GENOMIC DNA]</scope>
    <source>
        <strain evidence="1 2">KCTC 19750</strain>
    </source>
</reference>
<keyword evidence="2" id="KW-1185">Reference proteome</keyword>
<evidence type="ECO:0000313" key="2">
    <source>
        <dbReference type="Proteomes" id="UP000313849"/>
    </source>
</evidence>
<gene>
    <name evidence="1" type="ORF">FH969_10015</name>
</gene>
<sequence length="184" mass="18531">MTTPRRPLARTATRTTRRTTVRTTVRTTATLACVLLATSAALSSCTASRQEPGQAVAAVADAVELADSAVATTNLTVVLLDGGDLVAPVADTAISDQIGELSDASSALTTLVPPDDTSSALRVQGLAALAMAVDAVVSARAWVAHTAGGDLGPDGGVPTDPRDVVDALDEAADQLEAVLTEAGR</sequence>